<dbReference type="PANTHER" id="PTHR37422:SF13">
    <property type="entry name" value="LIPOPOLYSACCHARIDE BIOSYNTHESIS PROTEIN PA4999-RELATED"/>
    <property type="match status" value="1"/>
</dbReference>
<proteinExistence type="predicted"/>
<feature type="transmembrane region" description="Helical" evidence="5">
    <location>
        <begin position="357"/>
        <end position="375"/>
    </location>
</feature>
<evidence type="ECO:0000313" key="7">
    <source>
        <dbReference type="EMBL" id="RGS70348.1"/>
    </source>
</evidence>
<evidence type="ECO:0000256" key="1">
    <source>
        <dbReference type="ARBA" id="ARBA00004141"/>
    </source>
</evidence>
<dbReference type="RefSeq" id="WP_117981041.1">
    <property type="nucleotide sequence ID" value="NZ_QRWS01000023.1"/>
</dbReference>
<evidence type="ECO:0000256" key="5">
    <source>
        <dbReference type="SAM" id="Phobius"/>
    </source>
</evidence>
<feature type="transmembrane region" description="Helical" evidence="5">
    <location>
        <begin position="51"/>
        <end position="68"/>
    </location>
</feature>
<dbReference type="AlphaFoldDB" id="A0A414AEH7"/>
<evidence type="ECO:0000313" key="8">
    <source>
        <dbReference type="Proteomes" id="UP000285981"/>
    </source>
</evidence>
<evidence type="ECO:0000259" key="6">
    <source>
        <dbReference type="Pfam" id="PF04932"/>
    </source>
</evidence>
<feature type="transmembrane region" description="Helical" evidence="5">
    <location>
        <begin position="190"/>
        <end position="220"/>
    </location>
</feature>
<evidence type="ECO:0000256" key="2">
    <source>
        <dbReference type="ARBA" id="ARBA00022692"/>
    </source>
</evidence>
<feature type="transmembrane region" description="Helical" evidence="5">
    <location>
        <begin position="136"/>
        <end position="157"/>
    </location>
</feature>
<feature type="domain" description="O-antigen ligase-related" evidence="6">
    <location>
        <begin position="191"/>
        <end position="334"/>
    </location>
</feature>
<comment type="caution">
    <text evidence="7">The sequence shown here is derived from an EMBL/GenBank/DDBJ whole genome shotgun (WGS) entry which is preliminary data.</text>
</comment>
<dbReference type="Proteomes" id="UP000285981">
    <property type="component" value="Unassembled WGS sequence"/>
</dbReference>
<name>A0A414AEH7_9FIRM</name>
<dbReference type="Pfam" id="PF04932">
    <property type="entry name" value="Wzy_C"/>
    <property type="match status" value="1"/>
</dbReference>
<protein>
    <recommendedName>
        <fullName evidence="6">O-antigen ligase-related domain-containing protein</fullName>
    </recommendedName>
</protein>
<dbReference type="InterPro" id="IPR051533">
    <property type="entry name" value="WaaL-like"/>
</dbReference>
<reference evidence="7 8" key="1">
    <citation type="submission" date="2018-08" db="EMBL/GenBank/DDBJ databases">
        <title>A genome reference for cultivated species of the human gut microbiota.</title>
        <authorList>
            <person name="Zou Y."/>
            <person name="Xue W."/>
            <person name="Luo G."/>
        </authorList>
    </citation>
    <scope>NUCLEOTIDE SEQUENCE [LARGE SCALE GENOMIC DNA]</scope>
    <source>
        <strain evidence="7 8">AF21-25</strain>
    </source>
</reference>
<organism evidence="7 8">
    <name type="scientific">Dorea formicigenerans</name>
    <dbReference type="NCBI Taxonomy" id="39486"/>
    <lineage>
        <taxon>Bacteria</taxon>
        <taxon>Bacillati</taxon>
        <taxon>Bacillota</taxon>
        <taxon>Clostridia</taxon>
        <taxon>Lachnospirales</taxon>
        <taxon>Lachnospiraceae</taxon>
        <taxon>Dorea</taxon>
    </lineage>
</organism>
<feature type="transmembrane region" description="Helical" evidence="5">
    <location>
        <begin position="80"/>
        <end position="101"/>
    </location>
</feature>
<keyword evidence="2 5" id="KW-0812">Transmembrane</keyword>
<feature type="transmembrane region" description="Helical" evidence="5">
    <location>
        <begin position="6"/>
        <end position="39"/>
    </location>
</feature>
<gene>
    <name evidence="7" type="ORF">DWX78_07895</name>
</gene>
<comment type="subcellular location">
    <subcellularLocation>
        <location evidence="1">Membrane</location>
        <topology evidence="1">Multi-pass membrane protein</topology>
    </subcellularLocation>
</comment>
<accession>A0A414AEH7</accession>
<sequence>MSGTMIFAAGCGLLIGLILLFKLDICYFPVLFFAIKFATARIMDFDRVRNSVMFQMLVITVLLVVIITRNNGKLKIGDKLFFRFIPALIIYLIFYSMVGVLNGHAVFQIFIDCYKYLEIIVYYVLFRASWKNNNDVFQGIKAFAALMIGLGVVEIFITTRGGVGLNLIMSLFPMVLILSLYDYLPYSKSILLASFFVVASCQTRTYIVGFVLGFMVLLFLLPVRKREPLLSFTFLVSIAAVVAIGVFGSQFIGKTLARFAELSEGFEESGGYRIYDYREAFNRFLDHPLLGNGFGYLKKTFIFKMGWIEWGDFVHCLYLEILFKVGISGVLCLLVIFEKFITRIWRYLKWFKEQDDFMFSICCGAFCSFIAWLFTYTFAPLATIGSMFFGPLIASIAISNYYEEKRQIKHE</sequence>
<keyword evidence="3 5" id="KW-1133">Transmembrane helix</keyword>
<feature type="transmembrane region" description="Helical" evidence="5">
    <location>
        <begin position="232"/>
        <end position="252"/>
    </location>
</feature>
<feature type="transmembrane region" description="Helical" evidence="5">
    <location>
        <begin position="317"/>
        <end position="337"/>
    </location>
</feature>
<feature type="transmembrane region" description="Helical" evidence="5">
    <location>
        <begin position="164"/>
        <end position="184"/>
    </location>
</feature>
<dbReference type="EMBL" id="QRVU01000033">
    <property type="protein sequence ID" value="RGS70348.1"/>
    <property type="molecule type" value="Genomic_DNA"/>
</dbReference>
<dbReference type="InterPro" id="IPR007016">
    <property type="entry name" value="O-antigen_ligase-rel_domated"/>
</dbReference>
<keyword evidence="4 5" id="KW-0472">Membrane</keyword>
<evidence type="ECO:0000256" key="3">
    <source>
        <dbReference type="ARBA" id="ARBA00022989"/>
    </source>
</evidence>
<feature type="transmembrane region" description="Helical" evidence="5">
    <location>
        <begin position="381"/>
        <end position="402"/>
    </location>
</feature>
<evidence type="ECO:0000256" key="4">
    <source>
        <dbReference type="ARBA" id="ARBA00023136"/>
    </source>
</evidence>
<dbReference type="GO" id="GO:0016020">
    <property type="term" value="C:membrane"/>
    <property type="evidence" value="ECO:0007669"/>
    <property type="project" value="UniProtKB-SubCell"/>
</dbReference>
<dbReference type="PANTHER" id="PTHR37422">
    <property type="entry name" value="TEICHURONIC ACID BIOSYNTHESIS PROTEIN TUAE"/>
    <property type="match status" value="1"/>
</dbReference>